<name>A0AAD5LQ78_PYTIN</name>
<dbReference type="Proteomes" id="UP001209570">
    <property type="component" value="Unassembled WGS sequence"/>
</dbReference>
<evidence type="ECO:0000313" key="1">
    <source>
        <dbReference type="EMBL" id="KAJ0389167.1"/>
    </source>
</evidence>
<proteinExistence type="predicted"/>
<dbReference type="EMBL" id="JAKCXM010004618">
    <property type="protein sequence ID" value="KAJ0389167.1"/>
    <property type="molecule type" value="Genomic_DNA"/>
</dbReference>
<reference evidence="1" key="1">
    <citation type="submission" date="2021-12" db="EMBL/GenBank/DDBJ databases">
        <title>Prjna785345.</title>
        <authorList>
            <person name="Rujirawat T."/>
            <person name="Krajaejun T."/>
        </authorList>
    </citation>
    <scope>NUCLEOTIDE SEQUENCE</scope>
    <source>
        <strain evidence="1">Pi057C3</strain>
    </source>
</reference>
<keyword evidence="2" id="KW-1185">Reference proteome</keyword>
<organism evidence="1 2">
    <name type="scientific">Pythium insidiosum</name>
    <name type="common">Pythiosis disease agent</name>
    <dbReference type="NCBI Taxonomy" id="114742"/>
    <lineage>
        <taxon>Eukaryota</taxon>
        <taxon>Sar</taxon>
        <taxon>Stramenopiles</taxon>
        <taxon>Oomycota</taxon>
        <taxon>Peronosporomycetes</taxon>
        <taxon>Pythiales</taxon>
        <taxon>Pythiaceae</taxon>
        <taxon>Pythium</taxon>
    </lineage>
</organism>
<evidence type="ECO:0000313" key="2">
    <source>
        <dbReference type="Proteomes" id="UP001209570"/>
    </source>
</evidence>
<sequence length="114" mass="11603">MSHPALGIPILAPAAEVVVPSDPNEALAASLEIKNASAVEITSASVLAGVSTGANATGTVNAPAPRSLEVTSSDLARLESHFGAFERNAKVLQSSYGAAEHQPIAWPGGYWPVT</sequence>
<gene>
    <name evidence="1" type="ORF">P43SY_012047</name>
</gene>
<protein>
    <submittedName>
        <fullName evidence="1">Uncharacterized protein</fullName>
    </submittedName>
</protein>
<accession>A0AAD5LQ78</accession>
<comment type="caution">
    <text evidence="1">The sequence shown here is derived from an EMBL/GenBank/DDBJ whole genome shotgun (WGS) entry which is preliminary data.</text>
</comment>
<dbReference type="AlphaFoldDB" id="A0AAD5LQ78"/>